<evidence type="ECO:0000256" key="3">
    <source>
        <dbReference type="ARBA" id="ARBA00023002"/>
    </source>
</evidence>
<comment type="caution">
    <text evidence="7">The sequence shown here is derived from an EMBL/GenBank/DDBJ whole genome shotgun (WGS) entry which is preliminary data.</text>
</comment>
<sequence length="161" mass="17442">MENEKKEEGRAYFPLFVDIRGKKILIVGAGTIAARRAEALLGFGPDLTVVAPEISEKILELAKKGCLQVRTRAYKTGDCQGCWMVLAASDDRKLNAQVCKEAKEAGAVVNNASDRTQCDFYFPGLIRRGPAVIGINAGGADHKLAKALRIQIEKGLKSPEL</sequence>
<dbReference type="GO" id="GO:0043115">
    <property type="term" value="F:precorrin-2 dehydrogenase activity"/>
    <property type="evidence" value="ECO:0007669"/>
    <property type="project" value="UniProtKB-EC"/>
</dbReference>
<accession>A0A9D2D2S8</accession>
<protein>
    <recommendedName>
        <fullName evidence="2">precorrin-2 dehydrogenase</fullName>
        <ecNumber evidence="2">1.3.1.76</ecNumber>
    </recommendedName>
</protein>
<dbReference type="InterPro" id="IPR006367">
    <property type="entry name" value="Sirohaem_synthase_N"/>
</dbReference>
<gene>
    <name evidence="7" type="ORF">IAA08_05995</name>
</gene>
<name>A0A9D2D2S8_9FIRM</name>
<dbReference type="PANTHER" id="PTHR35330:SF1">
    <property type="entry name" value="SIROHEME BIOSYNTHESIS PROTEIN MET8"/>
    <property type="match status" value="1"/>
</dbReference>
<evidence type="ECO:0000256" key="2">
    <source>
        <dbReference type="ARBA" id="ARBA00012400"/>
    </source>
</evidence>
<keyword evidence="3" id="KW-0560">Oxidoreductase</keyword>
<dbReference type="GO" id="GO:0004325">
    <property type="term" value="F:ferrochelatase activity"/>
    <property type="evidence" value="ECO:0007669"/>
    <property type="project" value="InterPro"/>
</dbReference>
<keyword evidence="4" id="KW-0520">NAD</keyword>
<reference evidence="7" key="2">
    <citation type="submission" date="2021-04" db="EMBL/GenBank/DDBJ databases">
        <authorList>
            <person name="Gilroy R."/>
        </authorList>
    </citation>
    <scope>NUCLEOTIDE SEQUENCE</scope>
    <source>
        <strain evidence="7">CHK192-9172</strain>
    </source>
</reference>
<dbReference type="Proteomes" id="UP000824024">
    <property type="component" value="Unassembled WGS sequence"/>
</dbReference>
<evidence type="ECO:0000313" key="7">
    <source>
        <dbReference type="EMBL" id="HIZ07469.1"/>
    </source>
</evidence>
<comment type="catalytic activity">
    <reaction evidence="6">
        <text>precorrin-2 + NAD(+) = sirohydrochlorin + NADH + 2 H(+)</text>
        <dbReference type="Rhea" id="RHEA:15613"/>
        <dbReference type="ChEBI" id="CHEBI:15378"/>
        <dbReference type="ChEBI" id="CHEBI:57540"/>
        <dbReference type="ChEBI" id="CHEBI:57945"/>
        <dbReference type="ChEBI" id="CHEBI:58351"/>
        <dbReference type="ChEBI" id="CHEBI:58827"/>
        <dbReference type="EC" id="1.3.1.76"/>
    </reaction>
</comment>
<dbReference type="Gene3D" id="3.40.50.720">
    <property type="entry name" value="NAD(P)-binding Rossmann-like Domain"/>
    <property type="match status" value="1"/>
</dbReference>
<dbReference type="GO" id="GO:0019354">
    <property type="term" value="P:siroheme biosynthetic process"/>
    <property type="evidence" value="ECO:0007669"/>
    <property type="project" value="InterPro"/>
</dbReference>
<evidence type="ECO:0000256" key="1">
    <source>
        <dbReference type="ARBA" id="ARBA00005010"/>
    </source>
</evidence>
<dbReference type="EMBL" id="DXCH01000167">
    <property type="protein sequence ID" value="HIZ07469.1"/>
    <property type="molecule type" value="Genomic_DNA"/>
</dbReference>
<dbReference type="SUPFAM" id="SSF75615">
    <property type="entry name" value="Siroheme synthase middle domains-like"/>
    <property type="match status" value="1"/>
</dbReference>
<keyword evidence="5" id="KW-0627">Porphyrin biosynthesis</keyword>
<dbReference type="PANTHER" id="PTHR35330">
    <property type="entry name" value="SIROHEME BIOSYNTHESIS PROTEIN MET8"/>
    <property type="match status" value="1"/>
</dbReference>
<evidence type="ECO:0000256" key="6">
    <source>
        <dbReference type="ARBA" id="ARBA00047561"/>
    </source>
</evidence>
<dbReference type="NCBIfam" id="TIGR01470">
    <property type="entry name" value="cysG_Nterm"/>
    <property type="match status" value="1"/>
</dbReference>
<evidence type="ECO:0000256" key="5">
    <source>
        <dbReference type="ARBA" id="ARBA00023244"/>
    </source>
</evidence>
<dbReference type="Pfam" id="PF13241">
    <property type="entry name" value="NAD_binding_7"/>
    <property type="match status" value="1"/>
</dbReference>
<proteinExistence type="predicted"/>
<evidence type="ECO:0000313" key="8">
    <source>
        <dbReference type="Proteomes" id="UP000824024"/>
    </source>
</evidence>
<evidence type="ECO:0000256" key="4">
    <source>
        <dbReference type="ARBA" id="ARBA00023027"/>
    </source>
</evidence>
<dbReference type="AlphaFoldDB" id="A0A9D2D2S8"/>
<organism evidence="7 8">
    <name type="scientific">Candidatus Eubacterium avistercoris</name>
    <dbReference type="NCBI Taxonomy" id="2838567"/>
    <lineage>
        <taxon>Bacteria</taxon>
        <taxon>Bacillati</taxon>
        <taxon>Bacillota</taxon>
        <taxon>Clostridia</taxon>
        <taxon>Eubacteriales</taxon>
        <taxon>Eubacteriaceae</taxon>
        <taxon>Eubacterium</taxon>
    </lineage>
</organism>
<dbReference type="SUPFAM" id="SSF51735">
    <property type="entry name" value="NAD(P)-binding Rossmann-fold domains"/>
    <property type="match status" value="1"/>
</dbReference>
<dbReference type="EC" id="1.3.1.76" evidence="2"/>
<comment type="pathway">
    <text evidence="1">Porphyrin-containing compound metabolism; siroheme biosynthesis; sirohydrochlorin from precorrin-2: step 1/1.</text>
</comment>
<dbReference type="InterPro" id="IPR036291">
    <property type="entry name" value="NAD(P)-bd_dom_sf"/>
</dbReference>
<dbReference type="InterPro" id="IPR028161">
    <property type="entry name" value="Met8-like"/>
</dbReference>
<reference evidence="7" key="1">
    <citation type="journal article" date="2021" name="PeerJ">
        <title>Extensive microbial diversity within the chicken gut microbiome revealed by metagenomics and culture.</title>
        <authorList>
            <person name="Gilroy R."/>
            <person name="Ravi A."/>
            <person name="Getino M."/>
            <person name="Pursley I."/>
            <person name="Horton D.L."/>
            <person name="Alikhan N.F."/>
            <person name="Baker D."/>
            <person name="Gharbi K."/>
            <person name="Hall N."/>
            <person name="Watson M."/>
            <person name="Adriaenssens E.M."/>
            <person name="Foster-Nyarko E."/>
            <person name="Jarju S."/>
            <person name="Secka A."/>
            <person name="Antonio M."/>
            <person name="Oren A."/>
            <person name="Chaudhuri R.R."/>
            <person name="La Ragione R."/>
            <person name="Hildebrand F."/>
            <person name="Pallen M.J."/>
        </authorList>
    </citation>
    <scope>NUCLEOTIDE SEQUENCE</scope>
    <source>
        <strain evidence="7">CHK192-9172</strain>
    </source>
</reference>